<dbReference type="CDD" id="cd13643">
    <property type="entry name" value="PBP2_BCP_2"/>
    <property type="match status" value="1"/>
</dbReference>
<dbReference type="GO" id="GO:0022857">
    <property type="term" value="F:transmembrane transporter activity"/>
    <property type="evidence" value="ECO:0007669"/>
    <property type="project" value="InterPro"/>
</dbReference>
<feature type="chain" id="PRO_5018065519" evidence="1">
    <location>
        <begin position="33"/>
        <end position="323"/>
    </location>
</feature>
<dbReference type="Gene3D" id="3.40.190.100">
    <property type="entry name" value="Glycine betaine-binding periplasmic protein, domain 2"/>
    <property type="match status" value="1"/>
</dbReference>
<evidence type="ECO:0000259" key="2">
    <source>
        <dbReference type="Pfam" id="PF04069"/>
    </source>
</evidence>
<dbReference type="Proteomes" id="UP000278222">
    <property type="component" value="Unassembled WGS sequence"/>
</dbReference>
<evidence type="ECO:0000313" key="3">
    <source>
        <dbReference type="EMBL" id="ROQ01714.1"/>
    </source>
</evidence>
<sequence length="323" mass="36408">MARRGWRLARVLAGIVLAAVLAVTVESTEAAAQESRDPIRIAVHDWTGQQLTARLAGGILERSGYRVRYVVTDYMAGLDSMAAGRIDLVTEQWETTAQPAMRRGEATGKVERLGPLGPIAIEDWWYPLYMKERCPGLPDWRALLKCGQAFATPDTAPLGRYLGLPALWEGNDAERIEALGLPFVVVDAANEEAMYADLKDAYERKAPLMVWVYSPHWVNARFQGEWVQFPKYEPACYSDPKWGVNPDKAYDCGKPSGNIWKYAAIDMARKWPKAHRIMTRFRIDGPELERLVALVDIEKRPLLEVAGEWLAAHEAEWKAWEAP</sequence>
<name>A0A3N1M2G5_9PROT</name>
<dbReference type="InterPro" id="IPR007210">
    <property type="entry name" value="ABC_Gly_betaine_transp_sub-bd"/>
</dbReference>
<dbReference type="Pfam" id="PF04069">
    <property type="entry name" value="OpuAC"/>
    <property type="match status" value="1"/>
</dbReference>
<comment type="caution">
    <text evidence="3">The sequence shown here is derived from an EMBL/GenBank/DDBJ whole genome shotgun (WGS) entry which is preliminary data.</text>
</comment>
<dbReference type="AlphaFoldDB" id="A0A3N1M2G5"/>
<dbReference type="SUPFAM" id="SSF53850">
    <property type="entry name" value="Periplasmic binding protein-like II"/>
    <property type="match status" value="1"/>
</dbReference>
<keyword evidence="1" id="KW-0732">Signal</keyword>
<dbReference type="EMBL" id="RJKX01000011">
    <property type="protein sequence ID" value="ROQ01714.1"/>
    <property type="molecule type" value="Genomic_DNA"/>
</dbReference>
<organism evidence="3 4">
    <name type="scientific">Stella humosa</name>
    <dbReference type="NCBI Taxonomy" id="94"/>
    <lineage>
        <taxon>Bacteria</taxon>
        <taxon>Pseudomonadati</taxon>
        <taxon>Pseudomonadota</taxon>
        <taxon>Alphaproteobacteria</taxon>
        <taxon>Rhodospirillales</taxon>
        <taxon>Stellaceae</taxon>
        <taxon>Stella</taxon>
    </lineage>
</organism>
<evidence type="ECO:0000256" key="1">
    <source>
        <dbReference type="SAM" id="SignalP"/>
    </source>
</evidence>
<evidence type="ECO:0000313" key="4">
    <source>
        <dbReference type="Proteomes" id="UP000278222"/>
    </source>
</evidence>
<keyword evidence="4" id="KW-1185">Reference proteome</keyword>
<reference evidence="3 4" key="1">
    <citation type="submission" date="2018-11" db="EMBL/GenBank/DDBJ databases">
        <title>Genomic Encyclopedia of Type Strains, Phase IV (KMG-IV): sequencing the most valuable type-strain genomes for metagenomic binning, comparative biology and taxonomic classification.</title>
        <authorList>
            <person name="Goeker M."/>
        </authorList>
    </citation>
    <scope>NUCLEOTIDE SEQUENCE [LARGE SCALE GENOMIC DNA]</scope>
    <source>
        <strain evidence="3 4">DSM 5900</strain>
    </source>
</reference>
<gene>
    <name evidence="3" type="ORF">EDC65_0900</name>
</gene>
<feature type="domain" description="ABC-type glycine betaine transport system substrate-binding" evidence="2">
    <location>
        <begin position="37"/>
        <end position="311"/>
    </location>
</feature>
<dbReference type="OrthoDB" id="7805658at2"/>
<dbReference type="RefSeq" id="WP_123688448.1">
    <property type="nucleotide sequence ID" value="NZ_AP019700.1"/>
</dbReference>
<dbReference type="GO" id="GO:0043190">
    <property type="term" value="C:ATP-binding cassette (ABC) transporter complex"/>
    <property type="evidence" value="ECO:0007669"/>
    <property type="project" value="InterPro"/>
</dbReference>
<proteinExistence type="predicted"/>
<accession>A0A3N1M2G5</accession>
<feature type="signal peptide" evidence="1">
    <location>
        <begin position="1"/>
        <end position="32"/>
    </location>
</feature>
<protein>
    <submittedName>
        <fullName evidence="3">Glycine betaine/proline transport system substrate-binding protein</fullName>
    </submittedName>
</protein>
<dbReference type="Gene3D" id="3.40.190.10">
    <property type="entry name" value="Periplasmic binding protein-like II"/>
    <property type="match status" value="1"/>
</dbReference>